<dbReference type="InterPro" id="IPR000627">
    <property type="entry name" value="Intradiol_dOase_C"/>
</dbReference>
<sequence length="222" mass="24351">MSPLAVAQQSGLSNLLDRRSNPGNGGPQQRQNCPLTSPDIEGPYYKPGAPVQRNSIATLAQVCKNNGANDRLILNGTIRQASKKNPCGTPVAAVLDIWHANADGVYSDRSRSSSDFTCRMRLMTDPDGTFVFSSIFPGRYDDGGFRPAHIHFQITPQDDRIDARRQRPFTTQMYFAQDQFLNPHDSCGICASGDPTLITHVSHQSDIKTFVGTWDVLLAGNN</sequence>
<accession>A0A1W0WAW2</accession>
<keyword evidence="7" id="KW-1185">Reference proteome</keyword>
<dbReference type="Proteomes" id="UP000192578">
    <property type="component" value="Unassembled WGS sequence"/>
</dbReference>
<evidence type="ECO:0000313" key="6">
    <source>
        <dbReference type="EMBL" id="OQV12293.1"/>
    </source>
</evidence>
<dbReference type="SUPFAM" id="SSF49482">
    <property type="entry name" value="Aromatic compound dioxygenase"/>
    <property type="match status" value="1"/>
</dbReference>
<organism evidence="6 7">
    <name type="scientific">Hypsibius exemplaris</name>
    <name type="common">Freshwater tardigrade</name>
    <dbReference type="NCBI Taxonomy" id="2072580"/>
    <lineage>
        <taxon>Eukaryota</taxon>
        <taxon>Metazoa</taxon>
        <taxon>Ecdysozoa</taxon>
        <taxon>Tardigrada</taxon>
        <taxon>Eutardigrada</taxon>
        <taxon>Parachela</taxon>
        <taxon>Hypsibioidea</taxon>
        <taxon>Hypsibiidae</taxon>
        <taxon>Hypsibius</taxon>
    </lineage>
</organism>
<evidence type="ECO:0000313" key="7">
    <source>
        <dbReference type="Proteomes" id="UP000192578"/>
    </source>
</evidence>
<dbReference type="PANTHER" id="PTHR33711:SF10">
    <property type="entry name" value="INTRADIOL RING-CLEAVAGE DIOXYGENASES DOMAIN-CONTAINING PROTEIN"/>
    <property type="match status" value="1"/>
</dbReference>
<feature type="domain" description="Intradiol ring-cleavage dioxygenases" evidence="5">
    <location>
        <begin position="40"/>
        <end position="220"/>
    </location>
</feature>
<evidence type="ECO:0000256" key="4">
    <source>
        <dbReference type="SAM" id="MobiDB-lite"/>
    </source>
</evidence>
<comment type="similarity">
    <text evidence="1">Belongs to the intradiol ring-cleavage dioxygenase family.</text>
</comment>
<keyword evidence="3" id="KW-0560">Oxidoreductase</keyword>
<dbReference type="EMBL" id="MTYJ01000148">
    <property type="protein sequence ID" value="OQV12293.1"/>
    <property type="molecule type" value="Genomic_DNA"/>
</dbReference>
<dbReference type="PANTHER" id="PTHR33711">
    <property type="entry name" value="DIOXYGENASE, PUTATIVE (AFU_ORTHOLOGUE AFUA_2G02910)-RELATED"/>
    <property type="match status" value="1"/>
</dbReference>
<feature type="region of interest" description="Disordered" evidence="4">
    <location>
        <begin position="1"/>
        <end position="48"/>
    </location>
</feature>
<name>A0A1W0WAW2_HYPEX</name>
<evidence type="ECO:0000256" key="2">
    <source>
        <dbReference type="ARBA" id="ARBA00022964"/>
    </source>
</evidence>
<proteinExistence type="inferred from homology"/>
<evidence type="ECO:0000256" key="1">
    <source>
        <dbReference type="ARBA" id="ARBA00007825"/>
    </source>
</evidence>
<dbReference type="GO" id="GO:0016702">
    <property type="term" value="F:oxidoreductase activity, acting on single donors with incorporation of molecular oxygen, incorporation of two atoms of oxygen"/>
    <property type="evidence" value="ECO:0007669"/>
    <property type="project" value="InterPro"/>
</dbReference>
<keyword evidence="2" id="KW-0223">Dioxygenase</keyword>
<protein>
    <recommendedName>
        <fullName evidence="5">Intradiol ring-cleavage dioxygenases domain-containing protein</fullName>
    </recommendedName>
</protein>
<comment type="caution">
    <text evidence="6">The sequence shown here is derived from an EMBL/GenBank/DDBJ whole genome shotgun (WGS) entry which is preliminary data.</text>
</comment>
<dbReference type="AlphaFoldDB" id="A0A1W0WAW2"/>
<dbReference type="InterPro" id="IPR015889">
    <property type="entry name" value="Intradiol_dOase_core"/>
</dbReference>
<evidence type="ECO:0000256" key="3">
    <source>
        <dbReference type="ARBA" id="ARBA00023002"/>
    </source>
</evidence>
<gene>
    <name evidence="6" type="ORF">BV898_13405</name>
</gene>
<dbReference type="GO" id="GO:0008199">
    <property type="term" value="F:ferric iron binding"/>
    <property type="evidence" value="ECO:0007669"/>
    <property type="project" value="InterPro"/>
</dbReference>
<reference evidence="7" key="1">
    <citation type="submission" date="2017-01" db="EMBL/GenBank/DDBJ databases">
        <title>Comparative genomics of anhydrobiosis in the tardigrade Hypsibius dujardini.</title>
        <authorList>
            <person name="Yoshida Y."/>
            <person name="Koutsovoulos G."/>
            <person name="Laetsch D."/>
            <person name="Stevens L."/>
            <person name="Kumar S."/>
            <person name="Horikawa D."/>
            <person name="Ishino K."/>
            <person name="Komine S."/>
            <person name="Tomita M."/>
            <person name="Blaxter M."/>
            <person name="Arakawa K."/>
        </authorList>
    </citation>
    <scope>NUCLEOTIDE SEQUENCE [LARGE SCALE GENOMIC DNA]</scope>
    <source>
        <strain evidence="7">Z151</strain>
    </source>
</reference>
<dbReference type="InterPro" id="IPR050770">
    <property type="entry name" value="Intradiol_RC_Dioxygenase"/>
</dbReference>
<dbReference type="Pfam" id="PF00775">
    <property type="entry name" value="Dioxygenase_C"/>
    <property type="match status" value="1"/>
</dbReference>
<dbReference type="Gene3D" id="2.60.130.10">
    <property type="entry name" value="Aromatic compound dioxygenase"/>
    <property type="match status" value="1"/>
</dbReference>
<evidence type="ECO:0000259" key="5">
    <source>
        <dbReference type="Pfam" id="PF00775"/>
    </source>
</evidence>
<dbReference type="OrthoDB" id="5238185at2759"/>